<feature type="transmembrane region" description="Helical" evidence="11">
    <location>
        <begin position="20"/>
        <end position="37"/>
    </location>
</feature>
<feature type="domain" description="TonB C-terminal" evidence="12">
    <location>
        <begin position="147"/>
        <end position="240"/>
    </location>
</feature>
<proteinExistence type="inferred from homology"/>
<comment type="subcellular location">
    <subcellularLocation>
        <location evidence="1">Cell inner membrane</location>
        <topology evidence="1">Single-pass membrane protein</topology>
        <orientation evidence="1">Periplasmic side</orientation>
    </subcellularLocation>
</comment>
<evidence type="ECO:0000256" key="10">
    <source>
        <dbReference type="SAM" id="MobiDB-lite"/>
    </source>
</evidence>
<keyword evidence="8 11" id="KW-1133">Transmembrane helix</keyword>
<dbReference type="GO" id="GO:0031992">
    <property type="term" value="F:energy transducer activity"/>
    <property type="evidence" value="ECO:0007669"/>
    <property type="project" value="TreeGrafter"/>
</dbReference>
<evidence type="ECO:0000256" key="11">
    <source>
        <dbReference type="SAM" id="Phobius"/>
    </source>
</evidence>
<evidence type="ECO:0000256" key="4">
    <source>
        <dbReference type="ARBA" id="ARBA00022475"/>
    </source>
</evidence>
<dbReference type="GO" id="GO:0055085">
    <property type="term" value="P:transmembrane transport"/>
    <property type="evidence" value="ECO:0007669"/>
    <property type="project" value="InterPro"/>
</dbReference>
<evidence type="ECO:0000256" key="8">
    <source>
        <dbReference type="ARBA" id="ARBA00022989"/>
    </source>
</evidence>
<dbReference type="Proteomes" id="UP000261931">
    <property type="component" value="Unassembled WGS sequence"/>
</dbReference>
<reference evidence="13 14" key="1">
    <citation type="submission" date="2018-08" db="EMBL/GenBank/DDBJ databases">
        <title>Hydrogenophaga sp. LA-38 isolated from sludge.</title>
        <authorList>
            <person name="Im W.-T."/>
        </authorList>
    </citation>
    <scope>NUCLEOTIDE SEQUENCE [LARGE SCALE GENOMIC DNA]</scope>
    <source>
        <strain evidence="13 14">LA-38</strain>
    </source>
</reference>
<dbReference type="RefSeq" id="WP_116957828.1">
    <property type="nucleotide sequence ID" value="NZ_QVLS01000002.1"/>
</dbReference>
<evidence type="ECO:0000259" key="12">
    <source>
        <dbReference type="PROSITE" id="PS52015"/>
    </source>
</evidence>
<comment type="caution">
    <text evidence="13">The sequence shown here is derived from an EMBL/GenBank/DDBJ whole genome shotgun (WGS) entry which is preliminary data.</text>
</comment>
<evidence type="ECO:0000256" key="3">
    <source>
        <dbReference type="ARBA" id="ARBA00022448"/>
    </source>
</evidence>
<evidence type="ECO:0000256" key="7">
    <source>
        <dbReference type="ARBA" id="ARBA00022927"/>
    </source>
</evidence>
<evidence type="ECO:0000256" key="6">
    <source>
        <dbReference type="ARBA" id="ARBA00022692"/>
    </source>
</evidence>
<protein>
    <submittedName>
        <fullName evidence="13">Energy transducer TonB</fullName>
    </submittedName>
</protein>
<dbReference type="GO" id="GO:0098797">
    <property type="term" value="C:plasma membrane protein complex"/>
    <property type="evidence" value="ECO:0007669"/>
    <property type="project" value="TreeGrafter"/>
</dbReference>
<keyword evidence="5" id="KW-0997">Cell inner membrane</keyword>
<keyword evidence="9 11" id="KW-0472">Membrane</keyword>
<evidence type="ECO:0000313" key="14">
    <source>
        <dbReference type="Proteomes" id="UP000261931"/>
    </source>
</evidence>
<dbReference type="GO" id="GO:0015031">
    <property type="term" value="P:protein transport"/>
    <property type="evidence" value="ECO:0007669"/>
    <property type="project" value="UniProtKB-KW"/>
</dbReference>
<dbReference type="PANTHER" id="PTHR33446:SF2">
    <property type="entry name" value="PROTEIN TONB"/>
    <property type="match status" value="1"/>
</dbReference>
<keyword evidence="7" id="KW-0653">Protein transport</keyword>
<dbReference type="AlphaFoldDB" id="A0A372EN41"/>
<evidence type="ECO:0000256" key="9">
    <source>
        <dbReference type="ARBA" id="ARBA00023136"/>
    </source>
</evidence>
<dbReference type="NCBIfam" id="TIGR01352">
    <property type="entry name" value="tonB_Cterm"/>
    <property type="match status" value="1"/>
</dbReference>
<keyword evidence="4" id="KW-1003">Cell membrane</keyword>
<dbReference type="PANTHER" id="PTHR33446">
    <property type="entry name" value="PROTEIN TONB-RELATED"/>
    <property type="match status" value="1"/>
</dbReference>
<evidence type="ECO:0000256" key="5">
    <source>
        <dbReference type="ARBA" id="ARBA00022519"/>
    </source>
</evidence>
<gene>
    <name evidence="13" type="ORF">DY262_04805</name>
</gene>
<dbReference type="InterPro" id="IPR051045">
    <property type="entry name" value="TonB-dependent_transducer"/>
</dbReference>
<dbReference type="PROSITE" id="PS52015">
    <property type="entry name" value="TONB_CTD"/>
    <property type="match status" value="1"/>
</dbReference>
<dbReference type="SUPFAM" id="SSF74653">
    <property type="entry name" value="TolA/TonB C-terminal domain"/>
    <property type="match status" value="1"/>
</dbReference>
<evidence type="ECO:0000256" key="1">
    <source>
        <dbReference type="ARBA" id="ARBA00004383"/>
    </source>
</evidence>
<dbReference type="InterPro" id="IPR006260">
    <property type="entry name" value="TonB/TolA_C"/>
</dbReference>
<keyword evidence="3" id="KW-0813">Transport</keyword>
<organism evidence="13 14">
    <name type="scientific">Hydrogenophaga borbori</name>
    <dbReference type="NCBI Taxonomy" id="2294117"/>
    <lineage>
        <taxon>Bacteria</taxon>
        <taxon>Pseudomonadati</taxon>
        <taxon>Pseudomonadota</taxon>
        <taxon>Betaproteobacteria</taxon>
        <taxon>Burkholderiales</taxon>
        <taxon>Comamonadaceae</taxon>
        <taxon>Hydrogenophaga</taxon>
    </lineage>
</organism>
<sequence length="240" mass="25278">MSFDTTVPAPAPSRRLNRRLAVVGSVVGFHVLAVWALQSGLLRRAVELVIPVEVMAELIELPQPQVTPEPPAPAPAPPAPRPPPPKPRPAPPPPRPLPVATPSPAPAPIQAAPPEPVVPAPPAPVVAAPAPAPAPPAPPAPAPVVIPPSSDADYLSNPKPAYPSLSKRMGEQGRVLVRAFVDTKGMPSRVEVARSSGFERLDKTAVDTVLRWRFVPGKRGGEPVAMWVEVPIVFELNFSN</sequence>
<dbReference type="PRINTS" id="PR01217">
    <property type="entry name" value="PRICHEXTENSN"/>
</dbReference>
<dbReference type="EMBL" id="QVLS01000002">
    <property type="protein sequence ID" value="RFP81098.1"/>
    <property type="molecule type" value="Genomic_DNA"/>
</dbReference>
<accession>A0A372EN41</accession>
<keyword evidence="6 11" id="KW-0812">Transmembrane</keyword>
<dbReference type="Gene3D" id="3.30.1150.10">
    <property type="match status" value="1"/>
</dbReference>
<evidence type="ECO:0000313" key="13">
    <source>
        <dbReference type="EMBL" id="RFP81098.1"/>
    </source>
</evidence>
<evidence type="ECO:0000256" key="2">
    <source>
        <dbReference type="ARBA" id="ARBA00006555"/>
    </source>
</evidence>
<feature type="region of interest" description="Disordered" evidence="10">
    <location>
        <begin position="129"/>
        <end position="166"/>
    </location>
</feature>
<feature type="region of interest" description="Disordered" evidence="10">
    <location>
        <begin position="65"/>
        <end position="115"/>
    </location>
</feature>
<name>A0A372EN41_9BURK</name>
<feature type="compositionally biased region" description="Pro residues" evidence="10">
    <location>
        <begin position="129"/>
        <end position="146"/>
    </location>
</feature>
<dbReference type="Pfam" id="PF03544">
    <property type="entry name" value="TonB_C"/>
    <property type="match status" value="1"/>
</dbReference>
<comment type="similarity">
    <text evidence="2">Belongs to the TonB family.</text>
</comment>
<keyword evidence="14" id="KW-1185">Reference proteome</keyword>
<dbReference type="InterPro" id="IPR037682">
    <property type="entry name" value="TonB_C"/>
</dbReference>